<organism evidence="1 2">
    <name type="scientific">Methylocaldum szegediense</name>
    <dbReference type="NCBI Taxonomy" id="73780"/>
    <lineage>
        <taxon>Bacteria</taxon>
        <taxon>Pseudomonadati</taxon>
        <taxon>Pseudomonadota</taxon>
        <taxon>Gammaproteobacteria</taxon>
        <taxon>Methylococcales</taxon>
        <taxon>Methylococcaceae</taxon>
        <taxon>Methylocaldum</taxon>
    </lineage>
</organism>
<reference evidence="1 2" key="1">
    <citation type="submission" date="2023-03" db="EMBL/GenBank/DDBJ databases">
        <authorList>
            <person name="Pearce D."/>
        </authorList>
    </citation>
    <scope>NUCLEOTIDE SEQUENCE [LARGE SCALE GENOMIC DNA]</scope>
    <source>
        <strain evidence="1">Msz</strain>
    </source>
</reference>
<gene>
    <name evidence="1" type="ORF">MSZNOR_3191</name>
</gene>
<protein>
    <submittedName>
        <fullName evidence="1">Uncharacterized protein</fullName>
    </submittedName>
</protein>
<sequence length="89" mass="10146">MSCAHQRASGSPVEGIYQSFLYENSIQWGESGHAALTVGFNRRPSPPRLVTSGGRYEAFGVRGRRGLFFRHRVRRVRRADRRSLRRTGV</sequence>
<evidence type="ECO:0000313" key="2">
    <source>
        <dbReference type="Proteomes" id="UP001162030"/>
    </source>
</evidence>
<name>A0ABM9I4N7_9GAMM</name>
<evidence type="ECO:0000313" key="1">
    <source>
        <dbReference type="EMBL" id="CAI8888303.1"/>
    </source>
</evidence>
<keyword evidence="2" id="KW-1185">Reference proteome</keyword>
<dbReference type="Proteomes" id="UP001162030">
    <property type="component" value="Chromosome"/>
</dbReference>
<dbReference type="EMBL" id="OX458333">
    <property type="protein sequence ID" value="CAI8888303.1"/>
    <property type="molecule type" value="Genomic_DNA"/>
</dbReference>
<accession>A0ABM9I4N7</accession>
<proteinExistence type="predicted"/>